<evidence type="ECO:0000256" key="10">
    <source>
        <dbReference type="ARBA" id="ARBA00023015"/>
    </source>
</evidence>
<dbReference type="InterPro" id="IPR000232">
    <property type="entry name" value="HSF_DNA-bd"/>
</dbReference>
<dbReference type="FunFam" id="1.10.10.10:FF:000531">
    <property type="entry name" value="Heat shock transcription factor 5"/>
    <property type="match status" value="1"/>
</dbReference>
<keyword evidence="12" id="KW-0010">Activator</keyword>
<dbReference type="GO" id="GO:0051321">
    <property type="term" value="P:meiotic cell cycle"/>
    <property type="evidence" value="ECO:0007669"/>
    <property type="project" value="UniProtKB-KW"/>
</dbReference>
<keyword evidence="15" id="KW-0469">Meiosis</keyword>
<name>A0AAD1VLZ3_PELCU</name>
<dbReference type="GO" id="GO:0003700">
    <property type="term" value="F:DNA-binding transcription factor activity"/>
    <property type="evidence" value="ECO:0007669"/>
    <property type="project" value="InterPro"/>
</dbReference>
<evidence type="ECO:0000313" key="22">
    <source>
        <dbReference type="EMBL" id="CAH2220190.1"/>
    </source>
</evidence>
<proteinExistence type="inferred from homology"/>
<comment type="function">
    <text evidence="16">DNA-binding transcription factor that is essential for male fertility, spermatogenesis and meiotic prophase progression in spermatocytes under non-stress conditions. Positvely and negatively regulates gene expression to ensure progression of meiotic prophase beyond pachytene stage in spermatocytes. Plays a role in male germline meiotic sex chromosome remodeling and silencing through regulation of SMARCA4.</text>
</comment>
<evidence type="ECO:0000256" key="16">
    <source>
        <dbReference type="ARBA" id="ARBA00054015"/>
    </source>
</evidence>
<comment type="similarity">
    <text evidence="3 19">Belongs to the HSF family.</text>
</comment>
<evidence type="ECO:0000256" key="15">
    <source>
        <dbReference type="ARBA" id="ARBA00023254"/>
    </source>
</evidence>
<keyword evidence="10" id="KW-0805">Transcription regulation</keyword>
<keyword evidence="8" id="KW-0221">Differentiation</keyword>
<evidence type="ECO:0000256" key="5">
    <source>
        <dbReference type="ARBA" id="ARBA00022454"/>
    </source>
</evidence>
<comment type="subunit">
    <text evidence="4">Homooligomer.</text>
</comment>
<evidence type="ECO:0000256" key="12">
    <source>
        <dbReference type="ARBA" id="ARBA00023159"/>
    </source>
</evidence>
<sequence>MEAGDFVPSIPINPNNFPAKLWRLVNSPLYKSICWDSRGEGVLIDQQLFEAELLSASKSMNESNELFKTSNFTSFIRQLNLYGFRKVMLGGGSNTGSFHPGGDLGAGDGQLHYFHNIYFRKDNPDLLVNLKRLTSTNKAKLAAGLTVNSRPPNRFQRLLTSSLEQSKVEEQGPVTLGQIRHPIQQENISPFSASHSHIGFPFKGLDRTPIPPRTWSNPFGLLQGQEPPPHFPEKRILFPILQRFPTEVPCAIPPTATAMHGQQGPNNISGGMQKYGSYASSAVQYPPAYYPTAILQCYPSPAHMEYLASCANPAVPSYQHCGYFQSPSMQSSYPMDFLPPIWPTFDSDESKRDDVNLEDVFQIVDELNSSSKVEIVNVDTLESEAGTLSPSNKNQVPVTLDTKGMGDCCSQVNQLEPLTPVHTDIAAYVTEADPSIAVPVPQASDYVYPIQKEICNRMSSKTNTEESEISIKSEKDDNQSEHALTLIKQEYSSCPLKYLLKYHPPDTQVEEDVTISTEL</sequence>
<dbReference type="SUPFAM" id="SSF46785">
    <property type="entry name" value="Winged helix' DNA-binding domain"/>
    <property type="match status" value="1"/>
</dbReference>
<accession>A0AAD1VLZ3</accession>
<keyword evidence="5" id="KW-0158">Chromosome</keyword>
<comment type="subcellular location">
    <subcellularLocation>
        <location evidence="2">Chromosome</location>
    </subcellularLocation>
    <subcellularLocation>
        <location evidence="1">Nucleus</location>
    </subcellularLocation>
</comment>
<keyword evidence="23" id="KW-1185">Reference proteome</keyword>
<evidence type="ECO:0000256" key="2">
    <source>
        <dbReference type="ARBA" id="ARBA00004286"/>
    </source>
</evidence>
<dbReference type="InterPro" id="IPR036390">
    <property type="entry name" value="WH_DNA-bd_sf"/>
</dbReference>
<gene>
    <name evidence="22" type="ORF">PECUL_23A024304</name>
</gene>
<dbReference type="Proteomes" id="UP001295444">
    <property type="component" value="Chromosome 01"/>
</dbReference>
<dbReference type="EMBL" id="OW240912">
    <property type="protein sequence ID" value="CAH2220190.1"/>
    <property type="molecule type" value="Genomic_DNA"/>
</dbReference>
<evidence type="ECO:0000256" key="4">
    <source>
        <dbReference type="ARBA" id="ARBA00011182"/>
    </source>
</evidence>
<dbReference type="GO" id="GO:0030154">
    <property type="term" value="P:cell differentiation"/>
    <property type="evidence" value="ECO:0007669"/>
    <property type="project" value="UniProtKB-KW"/>
</dbReference>
<dbReference type="InterPro" id="IPR036388">
    <property type="entry name" value="WH-like_DNA-bd_sf"/>
</dbReference>
<evidence type="ECO:0000256" key="9">
    <source>
        <dbReference type="ARBA" id="ARBA00022871"/>
    </source>
</evidence>
<dbReference type="Gene3D" id="1.10.10.10">
    <property type="entry name" value="Winged helix-like DNA-binding domain superfamily/Winged helix DNA-binding domain"/>
    <property type="match status" value="1"/>
</dbReference>
<dbReference type="SMART" id="SM00415">
    <property type="entry name" value="HSF"/>
    <property type="match status" value="1"/>
</dbReference>
<evidence type="ECO:0000313" key="23">
    <source>
        <dbReference type="Proteomes" id="UP001295444"/>
    </source>
</evidence>
<evidence type="ECO:0000256" key="11">
    <source>
        <dbReference type="ARBA" id="ARBA00023125"/>
    </source>
</evidence>
<dbReference type="PANTHER" id="PTHR10015:SF278">
    <property type="entry name" value="HEAT SHOCK FACTOR PROTEIN 5"/>
    <property type="match status" value="1"/>
</dbReference>
<organism evidence="22 23">
    <name type="scientific">Pelobates cultripes</name>
    <name type="common">Western spadefoot toad</name>
    <dbReference type="NCBI Taxonomy" id="61616"/>
    <lineage>
        <taxon>Eukaryota</taxon>
        <taxon>Metazoa</taxon>
        <taxon>Chordata</taxon>
        <taxon>Craniata</taxon>
        <taxon>Vertebrata</taxon>
        <taxon>Euteleostomi</taxon>
        <taxon>Amphibia</taxon>
        <taxon>Batrachia</taxon>
        <taxon>Anura</taxon>
        <taxon>Pelobatoidea</taxon>
        <taxon>Pelobatidae</taxon>
        <taxon>Pelobates</taxon>
    </lineage>
</organism>
<evidence type="ECO:0000256" key="17">
    <source>
        <dbReference type="ARBA" id="ARBA00070265"/>
    </source>
</evidence>
<evidence type="ECO:0000256" key="19">
    <source>
        <dbReference type="RuleBase" id="RU004020"/>
    </source>
</evidence>
<evidence type="ECO:0000256" key="8">
    <source>
        <dbReference type="ARBA" id="ARBA00022782"/>
    </source>
</evidence>
<dbReference type="GO" id="GO:0005634">
    <property type="term" value="C:nucleus"/>
    <property type="evidence" value="ECO:0007669"/>
    <property type="project" value="UniProtKB-SubCell"/>
</dbReference>
<reference evidence="22" key="1">
    <citation type="submission" date="2022-03" db="EMBL/GenBank/DDBJ databases">
        <authorList>
            <person name="Alioto T."/>
            <person name="Alioto T."/>
            <person name="Gomez Garrido J."/>
        </authorList>
    </citation>
    <scope>NUCLEOTIDE SEQUENCE</scope>
</reference>
<keyword evidence="14" id="KW-0539">Nucleus</keyword>
<evidence type="ECO:0000256" key="6">
    <source>
        <dbReference type="ARBA" id="ARBA00022491"/>
    </source>
</evidence>
<evidence type="ECO:0000256" key="1">
    <source>
        <dbReference type="ARBA" id="ARBA00004123"/>
    </source>
</evidence>
<evidence type="ECO:0000256" key="7">
    <source>
        <dbReference type="ARBA" id="ARBA00022553"/>
    </source>
</evidence>
<dbReference type="AlphaFoldDB" id="A0AAD1VLZ3"/>
<feature type="domain" description="HSF-type DNA-binding" evidence="21">
    <location>
        <begin position="13"/>
        <end position="133"/>
    </location>
</feature>
<keyword evidence="7" id="KW-0597">Phosphoprotein</keyword>
<evidence type="ECO:0000256" key="14">
    <source>
        <dbReference type="ARBA" id="ARBA00023242"/>
    </source>
</evidence>
<evidence type="ECO:0000259" key="21">
    <source>
        <dbReference type="SMART" id="SM00415"/>
    </source>
</evidence>
<keyword evidence="11" id="KW-0238">DNA-binding</keyword>
<keyword evidence="22" id="KW-0346">Stress response</keyword>
<keyword evidence="6" id="KW-0678">Repressor</keyword>
<dbReference type="GO" id="GO:0007283">
    <property type="term" value="P:spermatogenesis"/>
    <property type="evidence" value="ECO:0007669"/>
    <property type="project" value="UniProtKB-KW"/>
</dbReference>
<evidence type="ECO:0000256" key="20">
    <source>
        <dbReference type="SAM" id="MobiDB-lite"/>
    </source>
</evidence>
<dbReference type="PANTHER" id="PTHR10015">
    <property type="entry name" value="HEAT SHOCK TRANSCRIPTION FACTOR"/>
    <property type="match status" value="1"/>
</dbReference>
<dbReference type="GO" id="GO:0043565">
    <property type="term" value="F:sequence-specific DNA binding"/>
    <property type="evidence" value="ECO:0007669"/>
    <property type="project" value="InterPro"/>
</dbReference>
<dbReference type="GO" id="GO:0005694">
    <property type="term" value="C:chromosome"/>
    <property type="evidence" value="ECO:0007669"/>
    <property type="project" value="UniProtKB-SubCell"/>
</dbReference>
<feature type="compositionally biased region" description="Basic and acidic residues" evidence="20">
    <location>
        <begin position="469"/>
        <end position="479"/>
    </location>
</feature>
<feature type="region of interest" description="Disordered" evidence="20">
    <location>
        <begin position="459"/>
        <end position="479"/>
    </location>
</feature>
<keyword evidence="9" id="KW-0744">Spermatogenesis</keyword>
<evidence type="ECO:0000256" key="3">
    <source>
        <dbReference type="ARBA" id="ARBA00006403"/>
    </source>
</evidence>
<dbReference type="Pfam" id="PF00447">
    <property type="entry name" value="HSF_DNA-bind"/>
    <property type="match status" value="1"/>
</dbReference>
<protein>
    <recommendedName>
        <fullName evidence="17">Heat shock factor protein 5</fullName>
    </recommendedName>
    <alternativeName>
        <fullName evidence="18">Heat shock transcription factor 5</fullName>
    </alternativeName>
</protein>
<keyword evidence="13" id="KW-0804">Transcription</keyword>
<evidence type="ECO:0000256" key="18">
    <source>
        <dbReference type="ARBA" id="ARBA00079386"/>
    </source>
</evidence>
<evidence type="ECO:0000256" key="13">
    <source>
        <dbReference type="ARBA" id="ARBA00023163"/>
    </source>
</evidence>